<protein>
    <submittedName>
        <fullName evidence="2">Cytochrome C</fullName>
    </submittedName>
</protein>
<feature type="signal peptide" evidence="1">
    <location>
        <begin position="1"/>
        <end position="26"/>
    </location>
</feature>
<keyword evidence="1" id="KW-0732">Signal</keyword>
<dbReference type="Proteomes" id="UP000234881">
    <property type="component" value="Unassembled WGS sequence"/>
</dbReference>
<keyword evidence="3" id="KW-1185">Reference proteome</keyword>
<name>A0A2N5XJX2_9HYPH</name>
<dbReference type="InterPro" id="IPR002321">
    <property type="entry name" value="Cyt_c_II"/>
</dbReference>
<reference evidence="2 3" key="1">
    <citation type="submission" date="2018-01" db="EMBL/GenBank/DDBJ databases">
        <title>The draft genome sequence of Cohaesibacter sp. H1304.</title>
        <authorList>
            <person name="Wang N.-N."/>
            <person name="Du Z.-J."/>
        </authorList>
    </citation>
    <scope>NUCLEOTIDE SEQUENCE [LARGE SCALE GENOMIC DNA]</scope>
    <source>
        <strain evidence="2 3">H1304</strain>
    </source>
</reference>
<evidence type="ECO:0000313" key="2">
    <source>
        <dbReference type="EMBL" id="PLW74829.1"/>
    </source>
</evidence>
<dbReference type="RefSeq" id="WP_101535727.1">
    <property type="nucleotide sequence ID" value="NZ_JBFHIU010000086.1"/>
</dbReference>
<dbReference type="PROSITE" id="PS51009">
    <property type="entry name" value="CYTCII"/>
    <property type="match status" value="1"/>
</dbReference>
<dbReference type="GO" id="GO:0009055">
    <property type="term" value="F:electron transfer activity"/>
    <property type="evidence" value="ECO:0007669"/>
    <property type="project" value="InterPro"/>
</dbReference>
<organism evidence="2 3">
    <name type="scientific">Cohaesibacter celericrescens</name>
    <dbReference type="NCBI Taxonomy" id="2067669"/>
    <lineage>
        <taxon>Bacteria</taxon>
        <taxon>Pseudomonadati</taxon>
        <taxon>Pseudomonadota</taxon>
        <taxon>Alphaproteobacteria</taxon>
        <taxon>Hyphomicrobiales</taxon>
        <taxon>Cohaesibacteraceae</taxon>
    </lineage>
</organism>
<accession>A0A2N5XJX2</accession>
<sequence length="200" mass="20944">MKKLFVTAAVALSASASIVLPVSVLAHGGATGEIKERMDAMSSMGKAVKVLKDMMQGKTDYDADAVRKQAAIIKSHAGDALTEGFPEGSLKMPSEAKAEIWTDWEKFSQLASQLETFATGLESAADNGLMMGKSAGAGMGAMMGKGAGSMMGKQAPMMGTANAADHITPERLAQMPAEGVFTMMVQVCSACHTDYRAEKK</sequence>
<dbReference type="Pfam" id="PF01322">
    <property type="entry name" value="Cytochrom_C_2"/>
    <property type="match status" value="1"/>
</dbReference>
<dbReference type="AlphaFoldDB" id="A0A2N5XJX2"/>
<dbReference type="InterPro" id="IPR010980">
    <property type="entry name" value="Cyt_c/b562"/>
</dbReference>
<dbReference type="SUPFAM" id="SSF47175">
    <property type="entry name" value="Cytochromes"/>
    <property type="match status" value="1"/>
</dbReference>
<dbReference type="GO" id="GO:0005506">
    <property type="term" value="F:iron ion binding"/>
    <property type="evidence" value="ECO:0007669"/>
    <property type="project" value="InterPro"/>
</dbReference>
<gene>
    <name evidence="2" type="ORF">C0081_21130</name>
</gene>
<evidence type="ECO:0000256" key="1">
    <source>
        <dbReference type="SAM" id="SignalP"/>
    </source>
</evidence>
<proteinExistence type="predicted"/>
<dbReference type="OrthoDB" id="8115790at2"/>
<comment type="caution">
    <text evidence="2">The sequence shown here is derived from an EMBL/GenBank/DDBJ whole genome shotgun (WGS) entry which is preliminary data.</text>
</comment>
<dbReference type="GO" id="GO:0022900">
    <property type="term" value="P:electron transport chain"/>
    <property type="evidence" value="ECO:0007669"/>
    <property type="project" value="InterPro"/>
</dbReference>
<evidence type="ECO:0000313" key="3">
    <source>
        <dbReference type="Proteomes" id="UP000234881"/>
    </source>
</evidence>
<dbReference type="Gene3D" id="1.20.120.10">
    <property type="entry name" value="Cytochrome c/b562"/>
    <property type="match status" value="1"/>
</dbReference>
<dbReference type="EMBL" id="PKUQ01000055">
    <property type="protein sequence ID" value="PLW74829.1"/>
    <property type="molecule type" value="Genomic_DNA"/>
</dbReference>
<feature type="chain" id="PRO_5014665947" evidence="1">
    <location>
        <begin position="27"/>
        <end position="200"/>
    </location>
</feature>
<dbReference type="GO" id="GO:0020037">
    <property type="term" value="F:heme binding"/>
    <property type="evidence" value="ECO:0007669"/>
    <property type="project" value="InterPro"/>
</dbReference>